<gene>
    <name evidence="3" type="ORF">A8V01_24570</name>
</gene>
<feature type="domain" description="Alginate export" evidence="2">
    <location>
        <begin position="86"/>
        <end position="445"/>
    </location>
</feature>
<sequence length="479" mass="52601">MFQIMAHALTAAAAQAPTPALPADAAQKEAPATVEATAPETPNRPKPPKPAFKPINHDEDYSSFRAVRDANLWTRLKYIPIAGETYATLGGELRLRPELRIGERWGRGPQDDDGNFQQRTRVWGDLQVEGLFRAFVDLEHATSTGLDSVVAPIEEGRLDFNQAFVEAHVPVGPAKITARLGRQEIGIGNQTVFDMREGANTRRSLDLLRVMGSMGKWDGGFLTGHAVLEKLGTFDDKTNHDYDLTGFHAGRTFGEGPRTGRAEVLFVSSDRASLAFDSEAAARDQRRTLSLRYAGKADAWSIDVEGIRQWGSFGDLDIDAYYVTGTVGYGWQGGWKPKLSLRVDVGSGDRNPNDGKIGTYAPLFPKPLTYNGDLGPHNLTIFQPQLSLQPSSKLTLDFSVAGLWRTSIHDGVYSLGGAVLRQGNETDSRFFGKRATAAGRYALNPFTTLGFYTIYGDVSEKFKPGRDLFYAAAYLTFRL</sequence>
<comment type="caution">
    <text evidence="3">The sequence shown here is derived from an EMBL/GenBank/DDBJ whole genome shotgun (WGS) entry which is preliminary data.</text>
</comment>
<evidence type="ECO:0000313" key="3">
    <source>
        <dbReference type="EMBL" id="PNU03179.1"/>
    </source>
</evidence>
<organism evidence="3 4">
    <name type="scientific">Novosphingobium guangzhouense</name>
    <dbReference type="NCBI Taxonomy" id="1850347"/>
    <lineage>
        <taxon>Bacteria</taxon>
        <taxon>Pseudomonadati</taxon>
        <taxon>Pseudomonadota</taxon>
        <taxon>Alphaproteobacteria</taxon>
        <taxon>Sphingomonadales</taxon>
        <taxon>Sphingomonadaceae</taxon>
        <taxon>Novosphingobium</taxon>
    </lineage>
</organism>
<evidence type="ECO:0000259" key="2">
    <source>
        <dbReference type="Pfam" id="PF13372"/>
    </source>
</evidence>
<name>A0A2K2FWK7_9SPHN</name>
<feature type="region of interest" description="Disordered" evidence="1">
    <location>
        <begin position="15"/>
        <end position="57"/>
    </location>
</feature>
<dbReference type="Proteomes" id="UP000236327">
    <property type="component" value="Unassembled WGS sequence"/>
</dbReference>
<dbReference type="InterPro" id="IPR025388">
    <property type="entry name" value="Alginate_export_dom"/>
</dbReference>
<dbReference type="Gene3D" id="2.40.160.100">
    <property type="match status" value="1"/>
</dbReference>
<dbReference type="RefSeq" id="WP_103098038.1">
    <property type="nucleotide sequence ID" value="NZ_LYMM01000056.1"/>
</dbReference>
<dbReference type="OrthoDB" id="311329at2"/>
<keyword evidence="4" id="KW-1185">Reference proteome</keyword>
<reference evidence="3 4" key="1">
    <citation type="submission" date="2016-05" db="EMBL/GenBank/DDBJ databases">
        <title>Complete genome sequence of Novosphingobium guangzhouense SA925(T).</title>
        <authorList>
            <person name="Sha S."/>
        </authorList>
    </citation>
    <scope>NUCLEOTIDE SEQUENCE [LARGE SCALE GENOMIC DNA]</scope>
    <source>
        <strain evidence="3 4">SA925</strain>
    </source>
</reference>
<protein>
    <recommendedName>
        <fullName evidence="2">Alginate export domain-containing protein</fullName>
    </recommendedName>
</protein>
<dbReference type="EMBL" id="LYMM01000056">
    <property type="protein sequence ID" value="PNU03179.1"/>
    <property type="molecule type" value="Genomic_DNA"/>
</dbReference>
<dbReference type="Pfam" id="PF13372">
    <property type="entry name" value="Alginate_exp"/>
    <property type="match status" value="1"/>
</dbReference>
<dbReference type="InterPro" id="IPR053728">
    <property type="entry name" value="Alginate_Permeability_Chnl"/>
</dbReference>
<accession>A0A2K2FWK7</accession>
<proteinExistence type="predicted"/>
<feature type="compositionally biased region" description="Low complexity" evidence="1">
    <location>
        <begin position="15"/>
        <end position="41"/>
    </location>
</feature>
<feature type="compositionally biased region" description="Pro residues" evidence="1">
    <location>
        <begin position="42"/>
        <end position="51"/>
    </location>
</feature>
<dbReference type="AlphaFoldDB" id="A0A2K2FWK7"/>
<evidence type="ECO:0000313" key="4">
    <source>
        <dbReference type="Proteomes" id="UP000236327"/>
    </source>
</evidence>
<evidence type="ECO:0000256" key="1">
    <source>
        <dbReference type="SAM" id="MobiDB-lite"/>
    </source>
</evidence>